<dbReference type="Proteomes" id="UP000092461">
    <property type="component" value="Unassembled WGS sequence"/>
</dbReference>
<feature type="transmembrane region" description="Helical" evidence="1">
    <location>
        <begin position="139"/>
        <end position="161"/>
    </location>
</feature>
<organism evidence="2 3">
    <name type="scientific">Lutzomyia longipalpis</name>
    <name type="common">Sand fly</name>
    <dbReference type="NCBI Taxonomy" id="7200"/>
    <lineage>
        <taxon>Eukaryota</taxon>
        <taxon>Metazoa</taxon>
        <taxon>Ecdysozoa</taxon>
        <taxon>Arthropoda</taxon>
        <taxon>Hexapoda</taxon>
        <taxon>Insecta</taxon>
        <taxon>Pterygota</taxon>
        <taxon>Neoptera</taxon>
        <taxon>Endopterygota</taxon>
        <taxon>Diptera</taxon>
        <taxon>Nematocera</taxon>
        <taxon>Psychodoidea</taxon>
        <taxon>Psychodidae</taxon>
        <taxon>Lutzomyia</taxon>
        <taxon>Lutzomyia</taxon>
    </lineage>
</organism>
<keyword evidence="1" id="KW-0812">Transmembrane</keyword>
<dbReference type="VEuPathDB" id="VectorBase:LLOJ004079"/>
<dbReference type="AlphaFoldDB" id="A0A1B0CI17"/>
<feature type="transmembrane region" description="Helical" evidence="1">
    <location>
        <begin position="201"/>
        <end position="222"/>
    </location>
</feature>
<dbReference type="VEuPathDB" id="VectorBase:LLONM1_003426"/>
<protein>
    <submittedName>
        <fullName evidence="2">Uncharacterized protein</fullName>
    </submittedName>
</protein>
<evidence type="ECO:0000313" key="2">
    <source>
        <dbReference type="EnsemblMetazoa" id="LLOJ004079-PA"/>
    </source>
</evidence>
<evidence type="ECO:0000313" key="3">
    <source>
        <dbReference type="Proteomes" id="UP000092461"/>
    </source>
</evidence>
<sequence>KFINKIIVIGRPPGGASDVDGHLIGQSLCHWAAICNSKEIMRHLLDLGGDLGKMSMEIDATNMRQSHVLTERIHVREKENDFEFTLDFSILTPNCCREMSVLEAIVNSTSDIPSEEYELLKHPLIVSFLTCKWKHYRTFFFLLVLLHLSFVLTISSGAILATKSSHKEFHNDTLRRNFTQLPQLSDDFQRHFNHTMLQVKILNAISIFLAILLLLHAIIQVYNSISRRLPSPLAKLIWEFEVMLNLITAPLAIVTCGLVIRYASEGGFLWARAPMDLPHDELRDPPCVGESHAARWEVPASWVLQSHVHHGAQELLESIAVNDIKLLHEISQEIRLEKETRFLCELEGVFSHSFVTGQPLLRKLKRRIFDNGTQITYLTVNRKTNSQGLTTSLYDKLLKSHRSLK</sequence>
<feature type="transmembrane region" description="Helical" evidence="1">
    <location>
        <begin position="242"/>
        <end position="263"/>
    </location>
</feature>
<keyword evidence="1" id="KW-1133">Transmembrane helix</keyword>
<accession>A0A1B0CI17</accession>
<evidence type="ECO:0000256" key="1">
    <source>
        <dbReference type="SAM" id="Phobius"/>
    </source>
</evidence>
<reference evidence="2" key="1">
    <citation type="submission" date="2020-05" db="UniProtKB">
        <authorList>
            <consortium name="EnsemblMetazoa"/>
        </authorList>
    </citation>
    <scope>IDENTIFICATION</scope>
    <source>
        <strain evidence="2">Jacobina</strain>
    </source>
</reference>
<name>A0A1B0CI17_LUTLO</name>
<dbReference type="EMBL" id="AJWK01012972">
    <property type="status" value="NOT_ANNOTATED_CDS"/>
    <property type="molecule type" value="Genomic_DNA"/>
</dbReference>
<keyword evidence="3" id="KW-1185">Reference proteome</keyword>
<dbReference type="EnsemblMetazoa" id="LLOJ004079-RA">
    <property type="protein sequence ID" value="LLOJ004079-PA"/>
    <property type="gene ID" value="LLOJ004079"/>
</dbReference>
<proteinExistence type="predicted"/>
<keyword evidence="1" id="KW-0472">Membrane</keyword>